<evidence type="ECO:0000313" key="10">
    <source>
        <dbReference type="Proteomes" id="UP000595038"/>
    </source>
</evidence>
<dbReference type="PANTHER" id="PTHR10010">
    <property type="entry name" value="SOLUTE CARRIER FAMILY 34 SODIUM PHOSPHATE , MEMBER 2-RELATED"/>
    <property type="match status" value="1"/>
</dbReference>
<feature type="transmembrane region" description="Helical" evidence="6">
    <location>
        <begin position="48"/>
        <end position="79"/>
    </location>
</feature>
<dbReference type="NCBIfam" id="NF037997">
    <property type="entry name" value="Na_Pi_symport"/>
    <property type="match status" value="1"/>
</dbReference>
<dbReference type="GO" id="GO:0044341">
    <property type="term" value="P:sodium-dependent phosphate transport"/>
    <property type="evidence" value="ECO:0007669"/>
    <property type="project" value="InterPro"/>
</dbReference>
<dbReference type="Pfam" id="PF02690">
    <property type="entry name" value="Na_Pi_cotrans"/>
    <property type="match status" value="2"/>
</dbReference>
<organism evidence="8 9">
    <name type="scientific">Bacillus licheniformis</name>
    <dbReference type="NCBI Taxonomy" id="1402"/>
    <lineage>
        <taxon>Bacteria</taxon>
        <taxon>Bacillati</taxon>
        <taxon>Bacillota</taxon>
        <taxon>Bacilli</taxon>
        <taxon>Bacillales</taxon>
        <taxon>Bacillaceae</taxon>
        <taxon>Bacillus</taxon>
    </lineage>
</organism>
<accession>A0A415JDM1</accession>
<gene>
    <name evidence="8" type="ORF">CHCC16736_1461</name>
    <name evidence="7" type="ORF">I6G80_12100</name>
</gene>
<keyword evidence="3 6" id="KW-0812">Transmembrane</keyword>
<feature type="transmembrane region" description="Helical" evidence="6">
    <location>
        <begin position="133"/>
        <end position="151"/>
    </location>
</feature>
<evidence type="ECO:0000256" key="1">
    <source>
        <dbReference type="ARBA" id="ARBA00004651"/>
    </source>
</evidence>
<feature type="transmembrane region" description="Helical" evidence="6">
    <location>
        <begin position="238"/>
        <end position="259"/>
    </location>
</feature>
<feature type="transmembrane region" description="Helical" evidence="6">
    <location>
        <begin position="171"/>
        <end position="196"/>
    </location>
</feature>
<evidence type="ECO:0000256" key="4">
    <source>
        <dbReference type="ARBA" id="ARBA00022989"/>
    </source>
</evidence>
<keyword evidence="5 6" id="KW-0472">Membrane</keyword>
<keyword evidence="4 6" id="KW-1133">Transmembrane helix</keyword>
<dbReference type="RefSeq" id="WP_003183656.1">
    <property type="nucleotide sequence ID" value="NZ_BOQU01000004.1"/>
</dbReference>
<evidence type="ECO:0000256" key="5">
    <source>
        <dbReference type="ARBA" id="ARBA00023136"/>
    </source>
</evidence>
<comment type="subcellular location">
    <subcellularLocation>
        <location evidence="1">Cell membrane</location>
        <topology evidence="1">Multi-pass membrane protein</topology>
    </subcellularLocation>
</comment>
<keyword evidence="2" id="KW-1003">Cell membrane</keyword>
<evidence type="ECO:0000313" key="8">
    <source>
        <dbReference type="EMBL" id="TWL23753.1"/>
    </source>
</evidence>
<protein>
    <submittedName>
        <fullName evidence="7">Na/Pi symporter</fullName>
    </submittedName>
</protein>
<dbReference type="GO" id="GO:0005436">
    <property type="term" value="F:sodium:phosphate symporter activity"/>
    <property type="evidence" value="ECO:0007669"/>
    <property type="project" value="InterPro"/>
</dbReference>
<dbReference type="InterPro" id="IPR003841">
    <property type="entry name" value="Na/Pi_transpt"/>
</dbReference>
<name>A0A415JDM1_BACLI</name>
<dbReference type="EMBL" id="NILC01000028">
    <property type="protein sequence ID" value="TWL23753.1"/>
    <property type="molecule type" value="Genomic_DNA"/>
</dbReference>
<dbReference type="NCBIfam" id="TIGR00704">
    <property type="entry name" value="NaPi_cotrn_rel"/>
    <property type="match status" value="1"/>
</dbReference>
<evidence type="ECO:0000313" key="7">
    <source>
        <dbReference type="EMBL" id="QPR70611.1"/>
    </source>
</evidence>
<feature type="transmembrane region" description="Helical" evidence="6">
    <location>
        <begin position="279"/>
        <end position="304"/>
    </location>
</feature>
<reference evidence="7 10" key="2">
    <citation type="submission" date="2020-12" db="EMBL/GenBank/DDBJ databases">
        <title>FDA dAtabase for Regulatory Grade micrObial Sequences (FDA-ARGOS): Supporting development and validation of Infectious Disease Dx tests.</title>
        <authorList>
            <person name="Nelson B."/>
            <person name="Plummer A."/>
            <person name="Tallon L."/>
            <person name="Sadzewicz L."/>
            <person name="Zhao X."/>
            <person name="Boylan J."/>
            <person name="Ott S."/>
            <person name="Bowen H."/>
            <person name="Vavikolanu K."/>
            <person name="Mehta A."/>
            <person name="Aluvathingal J."/>
            <person name="Nadendla S."/>
            <person name="Myers T."/>
            <person name="Yan Y."/>
            <person name="Sichtig H."/>
        </authorList>
    </citation>
    <scope>NUCLEOTIDE SEQUENCE [LARGE SCALE GENOMIC DNA]</scope>
    <source>
        <strain evidence="7 10">FDAARGOS_923</strain>
    </source>
</reference>
<reference evidence="8 9" key="1">
    <citation type="submission" date="2019-06" db="EMBL/GenBank/DDBJ databases">
        <title>Genome sequence analysis of &gt;100 Bacillus licheniformis strains suggests intrinsic resistance to this species.</title>
        <authorList>
            <person name="Wels M."/>
            <person name="Siezen R.J."/>
            <person name="Johansen E."/>
            <person name="Stuer-Lauridsen B."/>
            <person name="Bjerre K."/>
            <person name="Nielsen B.K.K."/>
        </authorList>
    </citation>
    <scope>NUCLEOTIDE SEQUENCE [LARGE SCALE GENOMIC DNA]</scope>
    <source>
        <strain evidence="8 9">BAC-16736</strain>
    </source>
</reference>
<evidence type="ECO:0000256" key="2">
    <source>
        <dbReference type="ARBA" id="ARBA00022475"/>
    </source>
</evidence>
<evidence type="ECO:0000256" key="6">
    <source>
        <dbReference type="SAM" id="Phobius"/>
    </source>
</evidence>
<evidence type="ECO:0000313" key="9">
    <source>
        <dbReference type="Proteomes" id="UP000435910"/>
    </source>
</evidence>
<proteinExistence type="predicted"/>
<dbReference type="GeneID" id="92860676"/>
<dbReference type="PANTHER" id="PTHR10010:SF46">
    <property type="entry name" value="SODIUM-DEPENDENT PHOSPHATE TRANSPORT PROTEIN 2B"/>
    <property type="match status" value="1"/>
</dbReference>
<dbReference type="GO" id="GO:0005886">
    <property type="term" value="C:plasma membrane"/>
    <property type="evidence" value="ECO:0007669"/>
    <property type="project" value="UniProtKB-SubCell"/>
</dbReference>
<feature type="transmembrane region" description="Helical" evidence="6">
    <location>
        <begin position="100"/>
        <end position="121"/>
    </location>
</feature>
<sequence>MMILILFVLLIVLFLKGMSMLRKGLISLTFEKIEKRLLFFTDHPVKAFLVSIIFTGILQSSSAFMVIVIGFVSVGALSFKRSIPLILGTNIGSTFTTEFLAVKLEFLIFALLAAGAALFIAGKSPFRQVGVSMIGLGVIFFCISGFSRLAVPLSQLDSGAYIVQLAEDSSLYALFIGTVLTAMIHSSSACVGILMSFMDQGVVGLTEAMSVVLGSNIGTCITAVMASFKGGAAARQTAYAHVLFNVIGVAAVYPLLSSITGFISGLSESPAQQIAHFSLLFNVVTSLLFLPLSNLFHSLIMFLIPNKNQAR</sequence>
<dbReference type="InterPro" id="IPR004633">
    <property type="entry name" value="NaPi_cotrn-rel/YqeW-like"/>
</dbReference>
<dbReference type="EMBL" id="CP065647">
    <property type="protein sequence ID" value="QPR70611.1"/>
    <property type="molecule type" value="Genomic_DNA"/>
</dbReference>
<dbReference type="Proteomes" id="UP000435910">
    <property type="component" value="Unassembled WGS sequence"/>
</dbReference>
<dbReference type="Proteomes" id="UP000595038">
    <property type="component" value="Chromosome"/>
</dbReference>
<evidence type="ECO:0000256" key="3">
    <source>
        <dbReference type="ARBA" id="ARBA00022692"/>
    </source>
</evidence>
<dbReference type="OMA" id="LGHVRCK"/>
<dbReference type="AlphaFoldDB" id="A0A415JDM1"/>